<evidence type="ECO:0000313" key="1">
    <source>
        <dbReference type="EMBL" id="SBT35168.1"/>
    </source>
</evidence>
<reference evidence="3 4" key="1">
    <citation type="submission" date="2016-05" db="EMBL/GenBank/DDBJ databases">
        <authorList>
            <person name="Naeem Raeece"/>
        </authorList>
    </citation>
    <scope>NUCLEOTIDE SEQUENCE [LARGE SCALE GENOMIC DNA]</scope>
</reference>
<organism evidence="2 3">
    <name type="scientific">Plasmodium ovale wallikeri</name>
    <dbReference type="NCBI Taxonomy" id="864142"/>
    <lineage>
        <taxon>Eukaryota</taxon>
        <taxon>Sar</taxon>
        <taxon>Alveolata</taxon>
        <taxon>Apicomplexa</taxon>
        <taxon>Aconoidasida</taxon>
        <taxon>Haemosporida</taxon>
        <taxon>Plasmodiidae</taxon>
        <taxon>Plasmodium</taxon>
        <taxon>Plasmodium (Plasmodium)</taxon>
    </lineage>
</organism>
<dbReference type="Proteomes" id="UP000078555">
    <property type="component" value="Unassembled WGS sequence"/>
</dbReference>
<accession>A0A1A8YVG0</accession>
<keyword evidence="4" id="KW-1185">Reference proteome</keyword>
<evidence type="ECO:0000313" key="2">
    <source>
        <dbReference type="EMBL" id="SBT35612.1"/>
    </source>
</evidence>
<dbReference type="Proteomes" id="UP000078550">
    <property type="component" value="Unassembled WGS sequence"/>
</dbReference>
<evidence type="ECO:0000313" key="4">
    <source>
        <dbReference type="Proteomes" id="UP000078555"/>
    </source>
</evidence>
<dbReference type="AlphaFoldDB" id="A0A1A8YVG0"/>
<proteinExistence type="predicted"/>
<sequence>MIMPHRQCAQIQCPREPVQMVLKNTNFRCFSVITMKREDRYPSCDCDCDCDGACVVLDGHLCSSGCASFFFSLIPLPWSPKEGVRRIATCANILFLKFSFEKKKSNQIKSNQIKIMVEGSESSTYALLVAYHISCP</sequence>
<reference evidence="2" key="2">
    <citation type="submission" date="2016-05" db="EMBL/GenBank/DDBJ databases">
        <authorList>
            <person name="Lavstsen T."/>
            <person name="Jespersen J.S."/>
        </authorList>
    </citation>
    <scope>NUCLEOTIDE SEQUENCE [LARGE SCALE GENOMIC DNA]</scope>
</reference>
<name>A0A1A8YVG0_PLAOA</name>
<dbReference type="EMBL" id="FLRD01000079">
    <property type="protein sequence ID" value="SBT35168.1"/>
    <property type="molecule type" value="Genomic_DNA"/>
</dbReference>
<protein>
    <submittedName>
        <fullName evidence="2">Uncharacterized protein</fullName>
    </submittedName>
</protein>
<evidence type="ECO:0000313" key="3">
    <source>
        <dbReference type="Proteomes" id="UP000078550"/>
    </source>
</evidence>
<gene>
    <name evidence="1" type="ORF">POVWA1_026020</name>
    <name evidence="2" type="ORF">POVWA2_025850</name>
</gene>
<dbReference type="EMBL" id="FLRE01000104">
    <property type="protein sequence ID" value="SBT35612.1"/>
    <property type="molecule type" value="Genomic_DNA"/>
</dbReference>